<protein>
    <recommendedName>
        <fullName evidence="4">Xaa-Pro aminopeptidase</fullName>
        <ecNumber evidence="4">3.4.11.9</ecNumber>
    </recommendedName>
</protein>
<dbReference type="Pfam" id="PF05195">
    <property type="entry name" value="AMP_N"/>
    <property type="match status" value="1"/>
</dbReference>
<dbReference type="InterPro" id="IPR007865">
    <property type="entry name" value="Aminopep_P_N"/>
</dbReference>
<comment type="catalytic activity">
    <reaction evidence="1">
        <text>Release of any N-terminal amino acid, including proline, that is linked to proline, even from a dipeptide or tripeptide.</text>
        <dbReference type="EC" id="3.4.11.9"/>
    </reaction>
</comment>
<comment type="caution">
    <text evidence="9">The sequence shown here is derived from an EMBL/GenBank/DDBJ whole genome shotgun (WGS) entry which is preliminary data.</text>
</comment>
<dbReference type="Gene3D" id="3.90.230.10">
    <property type="entry name" value="Creatinase/methionine aminopeptidase superfamily"/>
    <property type="match status" value="1"/>
</dbReference>
<dbReference type="EMBL" id="VKKY01000002">
    <property type="protein sequence ID" value="KAA3438675.1"/>
    <property type="molecule type" value="Genomic_DNA"/>
</dbReference>
<dbReference type="InterPro" id="IPR052433">
    <property type="entry name" value="X-Pro_dipept-like"/>
</dbReference>
<dbReference type="Pfam" id="PF00557">
    <property type="entry name" value="Peptidase_M24"/>
    <property type="match status" value="1"/>
</dbReference>
<keyword evidence="6" id="KW-0378">Hydrolase</keyword>
<evidence type="ECO:0000256" key="6">
    <source>
        <dbReference type="ARBA" id="ARBA00022801"/>
    </source>
</evidence>
<dbReference type="OrthoDB" id="9806388at2"/>
<evidence type="ECO:0000313" key="10">
    <source>
        <dbReference type="Proteomes" id="UP000324133"/>
    </source>
</evidence>
<dbReference type="Gene3D" id="3.40.350.10">
    <property type="entry name" value="Creatinase/prolidase N-terminal domain"/>
    <property type="match status" value="1"/>
</dbReference>
<dbReference type="GO" id="GO:0005829">
    <property type="term" value="C:cytosol"/>
    <property type="evidence" value="ECO:0007669"/>
    <property type="project" value="TreeGrafter"/>
</dbReference>
<dbReference type="GO" id="GO:0070006">
    <property type="term" value="F:metalloaminopeptidase activity"/>
    <property type="evidence" value="ECO:0007669"/>
    <property type="project" value="InterPro"/>
</dbReference>
<evidence type="ECO:0000256" key="1">
    <source>
        <dbReference type="ARBA" id="ARBA00001424"/>
    </source>
</evidence>
<keyword evidence="9" id="KW-0645">Protease</keyword>
<dbReference type="InterPro" id="IPR029149">
    <property type="entry name" value="Creatin/AminoP/Spt16_N"/>
</dbReference>
<gene>
    <name evidence="9" type="ORF">FOA19_15755</name>
</gene>
<dbReference type="PANTHER" id="PTHR43226:SF4">
    <property type="entry name" value="XAA-PRO AMINOPEPTIDASE 3"/>
    <property type="match status" value="1"/>
</dbReference>
<proteinExistence type="inferred from homology"/>
<keyword evidence="9" id="KW-0031">Aminopeptidase</keyword>
<evidence type="ECO:0000313" key="9">
    <source>
        <dbReference type="EMBL" id="KAA3438675.1"/>
    </source>
</evidence>
<dbReference type="CDD" id="cd01087">
    <property type="entry name" value="Prolidase"/>
    <property type="match status" value="1"/>
</dbReference>
<sequence length="461" mass="51222">MFNKETYVSRRERLKKQVGSGLIVLLGNEQSSMNYKDNWYHFRQDSTFLYFFGIDRAGLVAVIDVEDDAEVLFGDELTPDDIVWMGPQKSIREQGSEVGVFATNPLSSLESFFREALAKKREIHFLPPYRPENLLKLSSWLQTSPASIKSMVSVPLIKTIVAQRSIKTPEEVVEIEKGINTTGEMLKTAALLARAGMTEAELAGQLQAIAITAGGNLAFPTILTVNGQILHNHYSSAQLQAGQLVLVDCGAASDMHYSGDMTRTFPVDQRFSSRQKEMFDVVLTAYEQAVTMLKPGVLYKDVHLQACASLVDGLKQFGLMKGDPQEAVAQGAHALFFQCGLGHMLGLDTHDMEDLGEEYVGYAEDQKKSTQFGLKSLRLARALEPGFVLTVEPGLYFNPDLIDLWAGEKLHADFINYDKVAEYKDFGGIRIEEDFLITPEGSRLLGNPVPRNMEEFRSSVG</sequence>
<dbReference type="GO" id="GO:0030145">
    <property type="term" value="F:manganese ion binding"/>
    <property type="evidence" value="ECO:0007669"/>
    <property type="project" value="InterPro"/>
</dbReference>
<dbReference type="EC" id="3.4.11.9" evidence="4"/>
<dbReference type="PANTHER" id="PTHR43226">
    <property type="entry name" value="XAA-PRO AMINOPEPTIDASE 3"/>
    <property type="match status" value="1"/>
</dbReference>
<keyword evidence="7" id="KW-0464">Manganese</keyword>
<dbReference type="SUPFAM" id="SSF55920">
    <property type="entry name" value="Creatinase/aminopeptidase"/>
    <property type="match status" value="1"/>
</dbReference>
<dbReference type="RefSeq" id="WP_149091731.1">
    <property type="nucleotide sequence ID" value="NZ_VKKY01000002.1"/>
</dbReference>
<dbReference type="InterPro" id="IPR036005">
    <property type="entry name" value="Creatinase/aminopeptidase-like"/>
</dbReference>
<name>A0A5B6TH79_9BACT</name>
<evidence type="ECO:0000256" key="4">
    <source>
        <dbReference type="ARBA" id="ARBA00012574"/>
    </source>
</evidence>
<dbReference type="GO" id="GO:0006508">
    <property type="term" value="P:proteolysis"/>
    <property type="evidence" value="ECO:0007669"/>
    <property type="project" value="TreeGrafter"/>
</dbReference>
<evidence type="ECO:0000259" key="8">
    <source>
        <dbReference type="SMART" id="SM01011"/>
    </source>
</evidence>
<dbReference type="SMART" id="SM01011">
    <property type="entry name" value="AMP_N"/>
    <property type="match status" value="1"/>
</dbReference>
<dbReference type="SUPFAM" id="SSF53092">
    <property type="entry name" value="Creatinase/prolidase N-terminal domain"/>
    <property type="match status" value="1"/>
</dbReference>
<comment type="similarity">
    <text evidence="3">Belongs to the peptidase M24B family.</text>
</comment>
<evidence type="ECO:0000256" key="2">
    <source>
        <dbReference type="ARBA" id="ARBA00001936"/>
    </source>
</evidence>
<keyword evidence="5" id="KW-0479">Metal-binding</keyword>
<accession>A0A5B6TH79</accession>
<comment type="cofactor">
    <cofactor evidence="2">
        <name>Mn(2+)</name>
        <dbReference type="ChEBI" id="CHEBI:29035"/>
    </cofactor>
</comment>
<feature type="domain" description="Aminopeptidase P N-terminal" evidence="8">
    <location>
        <begin position="2"/>
        <end position="134"/>
    </location>
</feature>
<evidence type="ECO:0000256" key="7">
    <source>
        <dbReference type="ARBA" id="ARBA00023211"/>
    </source>
</evidence>
<evidence type="ECO:0000256" key="3">
    <source>
        <dbReference type="ARBA" id="ARBA00008766"/>
    </source>
</evidence>
<reference evidence="9 10" key="1">
    <citation type="submission" date="2019-07" db="EMBL/GenBank/DDBJ databases">
        <title>Rufibacter sp. nov., isolated from lake sediment.</title>
        <authorList>
            <person name="Qu J.-H."/>
        </authorList>
    </citation>
    <scope>NUCLEOTIDE SEQUENCE [LARGE SCALE GENOMIC DNA]</scope>
    <source>
        <strain evidence="9 10">NBS58-1</strain>
    </source>
</reference>
<dbReference type="Proteomes" id="UP000324133">
    <property type="component" value="Unassembled WGS sequence"/>
</dbReference>
<evidence type="ECO:0000256" key="5">
    <source>
        <dbReference type="ARBA" id="ARBA00022723"/>
    </source>
</evidence>
<keyword evidence="10" id="KW-1185">Reference proteome</keyword>
<dbReference type="InterPro" id="IPR000994">
    <property type="entry name" value="Pept_M24"/>
</dbReference>
<organism evidence="9 10">
    <name type="scientific">Rufibacter hautae</name>
    <dbReference type="NCBI Taxonomy" id="2595005"/>
    <lineage>
        <taxon>Bacteria</taxon>
        <taxon>Pseudomonadati</taxon>
        <taxon>Bacteroidota</taxon>
        <taxon>Cytophagia</taxon>
        <taxon>Cytophagales</taxon>
        <taxon>Hymenobacteraceae</taxon>
        <taxon>Rufibacter</taxon>
    </lineage>
</organism>
<dbReference type="AlphaFoldDB" id="A0A5B6TH79"/>